<dbReference type="EMBL" id="JBJHZX010000008">
    <property type="protein sequence ID" value="MFL0195378.1"/>
    <property type="molecule type" value="Genomic_DNA"/>
</dbReference>
<protein>
    <submittedName>
        <fullName evidence="5">Methyl-accepting chemotaxis protein</fullName>
    </submittedName>
</protein>
<evidence type="ECO:0000256" key="1">
    <source>
        <dbReference type="ARBA" id="ARBA00023224"/>
    </source>
</evidence>
<name>A0ABW8SIG6_9CLOT</name>
<accession>A0ABW8SIG6</accession>
<dbReference type="RefSeq" id="WP_406791496.1">
    <property type="nucleotide sequence ID" value="NZ_JBJHZX010000008.1"/>
</dbReference>
<dbReference type="Gene3D" id="1.10.287.950">
    <property type="entry name" value="Methyl-accepting chemotaxis protein"/>
    <property type="match status" value="1"/>
</dbReference>
<dbReference type="Pfam" id="PF00015">
    <property type="entry name" value="MCPsignal"/>
    <property type="match status" value="1"/>
</dbReference>
<feature type="domain" description="Methyl-accepting transducer" evidence="4">
    <location>
        <begin position="140"/>
        <end position="376"/>
    </location>
</feature>
<dbReference type="CDD" id="cd11386">
    <property type="entry name" value="MCP_signal"/>
    <property type="match status" value="1"/>
</dbReference>
<gene>
    <name evidence="5" type="ORF">ACJDU8_07335</name>
</gene>
<dbReference type="SMART" id="SM00283">
    <property type="entry name" value="MA"/>
    <property type="match status" value="1"/>
</dbReference>
<organism evidence="5 6">
    <name type="scientific">Candidatus Clostridium eludens</name>
    <dbReference type="NCBI Taxonomy" id="3381663"/>
    <lineage>
        <taxon>Bacteria</taxon>
        <taxon>Bacillati</taxon>
        <taxon>Bacillota</taxon>
        <taxon>Clostridia</taxon>
        <taxon>Eubacteriales</taxon>
        <taxon>Clostridiaceae</taxon>
        <taxon>Clostridium</taxon>
    </lineage>
</organism>
<evidence type="ECO:0000256" key="2">
    <source>
        <dbReference type="PROSITE-ProRule" id="PRU00284"/>
    </source>
</evidence>
<evidence type="ECO:0000313" key="5">
    <source>
        <dbReference type="EMBL" id="MFL0195378.1"/>
    </source>
</evidence>
<feature type="transmembrane region" description="Helical" evidence="3">
    <location>
        <begin position="12"/>
        <end position="37"/>
    </location>
</feature>
<dbReference type="PROSITE" id="PS50111">
    <property type="entry name" value="CHEMOTAXIS_TRANSDUC_2"/>
    <property type="match status" value="1"/>
</dbReference>
<dbReference type="Proteomes" id="UP001623660">
    <property type="component" value="Unassembled WGS sequence"/>
</dbReference>
<reference evidence="5 6" key="1">
    <citation type="submission" date="2024-11" db="EMBL/GenBank/DDBJ databases">
        <authorList>
            <person name="Heng Y.C."/>
            <person name="Lim A.C.H."/>
            <person name="Lee J.K.Y."/>
            <person name="Kittelmann S."/>
        </authorList>
    </citation>
    <scope>NUCLEOTIDE SEQUENCE [LARGE SCALE GENOMIC DNA]</scope>
    <source>
        <strain evidence="5 6">WILCCON 0269</strain>
    </source>
</reference>
<sequence>MNKVKNVSIRIRIMLLVFFAMFISNISITLNLSYNLYHNPFHIISGQVIIKAIIFFIIFEVLAALLSEFLLIRPLKKGILLADSIANNDLSINVEAIQYGEAGQMIQSLLKAKNNLKNLISSIQESSKKVTLSSEDLNNVIVQASTQVSEINEGAKNLISDFHQNGENIKQASAALSGITDNSQETAELALKIAEYTRAVKDAAEDGKDSVNSIVGAINELAANSKNVSSEVLGLEDQSNKINEIVNIISQISEQTNLLALNAAIEAARAGEAGKGFSVVAEEIRKLAEDTNKSLQDIGHLIKDMNTKTNNVVSAVATTEEKVELGVTKSNEVKTNIDKIIDSMENTFTMLKDITDGVTNQAASLEEMTATIDDINLTIESGINLSNNIKEKLNTQETLFNKIDNTSDKLVILSEDMNKLTNVFKLSSDS</sequence>
<evidence type="ECO:0000256" key="3">
    <source>
        <dbReference type="SAM" id="Phobius"/>
    </source>
</evidence>
<evidence type="ECO:0000259" key="4">
    <source>
        <dbReference type="PROSITE" id="PS50111"/>
    </source>
</evidence>
<keyword evidence="3" id="KW-1133">Transmembrane helix</keyword>
<keyword evidence="1 2" id="KW-0807">Transducer</keyword>
<keyword evidence="3" id="KW-0812">Transmembrane</keyword>
<keyword evidence="3" id="KW-0472">Membrane</keyword>
<evidence type="ECO:0000313" key="6">
    <source>
        <dbReference type="Proteomes" id="UP001623660"/>
    </source>
</evidence>
<comment type="caution">
    <text evidence="5">The sequence shown here is derived from an EMBL/GenBank/DDBJ whole genome shotgun (WGS) entry which is preliminary data.</text>
</comment>
<dbReference type="PANTHER" id="PTHR32089">
    <property type="entry name" value="METHYL-ACCEPTING CHEMOTAXIS PROTEIN MCPB"/>
    <property type="match status" value="1"/>
</dbReference>
<dbReference type="PANTHER" id="PTHR32089:SF112">
    <property type="entry name" value="LYSOZYME-LIKE PROTEIN-RELATED"/>
    <property type="match status" value="1"/>
</dbReference>
<proteinExistence type="predicted"/>
<dbReference type="SUPFAM" id="SSF58104">
    <property type="entry name" value="Methyl-accepting chemotaxis protein (MCP) signaling domain"/>
    <property type="match status" value="1"/>
</dbReference>
<keyword evidence="6" id="KW-1185">Reference proteome</keyword>
<feature type="transmembrane region" description="Helical" evidence="3">
    <location>
        <begin position="49"/>
        <end position="71"/>
    </location>
</feature>
<dbReference type="InterPro" id="IPR004089">
    <property type="entry name" value="MCPsignal_dom"/>
</dbReference>